<dbReference type="Pfam" id="PF07949">
    <property type="entry name" value="YbbR"/>
    <property type="match status" value="4"/>
</dbReference>
<keyword evidence="3" id="KW-1185">Reference proteome</keyword>
<evidence type="ECO:0000313" key="3">
    <source>
        <dbReference type="Proteomes" id="UP000515856"/>
    </source>
</evidence>
<dbReference type="InterPro" id="IPR053154">
    <property type="entry name" value="c-di-AMP_regulator"/>
</dbReference>
<keyword evidence="1" id="KW-0812">Transmembrane</keyword>
<gene>
    <name evidence="2" type="ORF">H9Q80_11375</name>
</gene>
<name>A0A7G9GJ99_9FIRM</name>
<dbReference type="KEGG" id="ehn:H9Q80_11375"/>
<protein>
    <recommendedName>
        <fullName evidence="4">YbbR-like protein</fullName>
    </recommendedName>
</protein>
<dbReference type="InterPro" id="IPR012505">
    <property type="entry name" value="YbbR"/>
</dbReference>
<dbReference type="Proteomes" id="UP000515856">
    <property type="component" value="Chromosome"/>
</dbReference>
<sequence length="456" mass="50240">MAKNKKRTQLSSEGKTELAKAIAEKSQNFAKTYANVENQIGKFFRWLSGWLDKLLFNQKHGKLVALVLALFFYIAMSGGEDLFKTDEISKSLGKLKVEQRISTEIYEVNNLPDEVEVTAIGDISDIKNMKSQNIKIVANMTDLTEGTHDVTLEVENAPNRVKIIVEPSNATVTIKKKVIKRFSVGFDYVNRSSMNNRYDLSEPELEQGEVFVRASKDTLDKIAYVKALIKVDADTTKDFEQQATIVAYDQDGNKMDNVDIIPGDMKAKVKVTSPSKDVKLTLVPTGNVPDNKAIESYTMDHETITLYGKQEALDKIDELPITIPASTLTQDREISMPVPLMNGVSATNVDVVNISIKLADLKDTVVKDVPIEIINGTKGLNYSISGSKTSDVTVKGAKKVIDKIEKGDIKITVDVSKIDKAGTYNDMALSVEGKNKLATYELKNASISVNVTGSAE</sequence>
<evidence type="ECO:0000256" key="1">
    <source>
        <dbReference type="SAM" id="Phobius"/>
    </source>
</evidence>
<feature type="transmembrane region" description="Helical" evidence="1">
    <location>
        <begin position="63"/>
        <end position="79"/>
    </location>
</feature>
<evidence type="ECO:0000313" key="2">
    <source>
        <dbReference type="EMBL" id="QNM10881.1"/>
    </source>
</evidence>
<evidence type="ECO:0008006" key="4">
    <source>
        <dbReference type="Google" id="ProtNLM"/>
    </source>
</evidence>
<dbReference type="EMBL" id="CP060636">
    <property type="protein sequence ID" value="QNM10881.1"/>
    <property type="molecule type" value="Genomic_DNA"/>
</dbReference>
<dbReference type="RefSeq" id="WP_117453368.1">
    <property type="nucleotide sequence ID" value="NZ_CP060636.1"/>
</dbReference>
<organism evidence="2 3">
    <name type="scientific">[Eubacterium] hominis</name>
    <dbReference type="NCBI Taxonomy" id="2764325"/>
    <lineage>
        <taxon>Bacteria</taxon>
        <taxon>Bacillati</taxon>
        <taxon>Bacillota</taxon>
        <taxon>Erysipelotrichia</taxon>
        <taxon>Erysipelotrichales</taxon>
        <taxon>Erysipelotrichaceae</taxon>
        <taxon>Amedibacillus</taxon>
    </lineage>
</organism>
<dbReference type="PANTHER" id="PTHR37804">
    <property type="entry name" value="CDAA REGULATORY PROTEIN CDAR"/>
    <property type="match status" value="1"/>
</dbReference>
<keyword evidence="1" id="KW-1133">Transmembrane helix</keyword>
<keyword evidence="1" id="KW-0472">Membrane</keyword>
<dbReference type="Gene3D" id="2.170.120.30">
    <property type="match status" value="2"/>
</dbReference>
<accession>A0A7G9GJ99</accession>
<reference evidence="2 3" key="1">
    <citation type="submission" date="2020-08" db="EMBL/GenBank/DDBJ databases">
        <authorList>
            <person name="Liu C."/>
            <person name="Sun Q."/>
        </authorList>
    </citation>
    <scope>NUCLEOTIDE SEQUENCE [LARGE SCALE GENOMIC DNA]</scope>
    <source>
        <strain evidence="2 3">NSJ-61</strain>
    </source>
</reference>
<dbReference type="PANTHER" id="PTHR37804:SF1">
    <property type="entry name" value="CDAA REGULATORY PROTEIN CDAR"/>
    <property type="match status" value="1"/>
</dbReference>
<proteinExistence type="predicted"/>
<dbReference type="AlphaFoldDB" id="A0A7G9GJ99"/>
<dbReference type="Gene3D" id="2.170.120.40">
    <property type="entry name" value="YbbR-like domain"/>
    <property type="match status" value="2"/>
</dbReference>